<evidence type="ECO:0000313" key="3">
    <source>
        <dbReference type="Proteomes" id="UP000233120"/>
    </source>
</evidence>
<dbReference type="Bgee" id="ENSMNEG00000015678">
    <property type="expression patterns" value="Expressed in temporal lobe and 2 other cell types or tissues"/>
</dbReference>
<dbReference type="Ensembl" id="ENSMNET00000017099.1">
    <property type="protein sequence ID" value="ENSMNEP00000003373.1"/>
    <property type="gene ID" value="ENSMNEG00000015678.1"/>
</dbReference>
<evidence type="ECO:0000256" key="1">
    <source>
        <dbReference type="SAM" id="MobiDB-lite"/>
    </source>
</evidence>
<protein>
    <submittedName>
        <fullName evidence="2">Uncharacterized protein</fullName>
    </submittedName>
</protein>
<evidence type="ECO:0000313" key="2">
    <source>
        <dbReference type="Ensembl" id="ENSMNEP00000003373.1"/>
    </source>
</evidence>
<reference evidence="2" key="1">
    <citation type="submission" date="2025-08" db="UniProtKB">
        <authorList>
            <consortium name="Ensembl"/>
        </authorList>
    </citation>
    <scope>IDENTIFICATION</scope>
</reference>
<sequence>MSERRSHVAGSSGWPATRSRTVRAELSQVDAVLRRATYAQRPELPTAPVYLAAVDREYLTAKVPLKRWRNIHSTLLLDHGRFTTNSCETLFDTTTFSQVGPRRGD</sequence>
<dbReference type="STRING" id="9545.ENSMNEP00000003373"/>
<dbReference type="AlphaFoldDB" id="A0A2K6AW52"/>
<keyword evidence="3" id="KW-1185">Reference proteome</keyword>
<reference evidence="2" key="2">
    <citation type="submission" date="2025-09" db="UniProtKB">
        <authorList>
            <consortium name="Ensembl"/>
        </authorList>
    </citation>
    <scope>IDENTIFICATION</scope>
</reference>
<accession>A0A2K6AW52</accession>
<name>A0A2K6AW52_MACNE</name>
<proteinExistence type="predicted"/>
<feature type="region of interest" description="Disordered" evidence="1">
    <location>
        <begin position="1"/>
        <end position="20"/>
    </location>
</feature>
<dbReference type="Proteomes" id="UP000233120">
    <property type="component" value="Unassembled WGS sequence"/>
</dbReference>
<organism evidence="2 3">
    <name type="scientific">Macaca nemestrina</name>
    <name type="common">Pig-tailed macaque</name>
    <dbReference type="NCBI Taxonomy" id="9545"/>
    <lineage>
        <taxon>Eukaryota</taxon>
        <taxon>Metazoa</taxon>
        <taxon>Chordata</taxon>
        <taxon>Craniata</taxon>
        <taxon>Vertebrata</taxon>
        <taxon>Euteleostomi</taxon>
        <taxon>Mammalia</taxon>
        <taxon>Eutheria</taxon>
        <taxon>Euarchontoglires</taxon>
        <taxon>Primates</taxon>
        <taxon>Haplorrhini</taxon>
        <taxon>Catarrhini</taxon>
        <taxon>Cercopithecidae</taxon>
        <taxon>Cercopithecinae</taxon>
        <taxon>Macaca</taxon>
    </lineage>
</organism>